<proteinExistence type="predicted"/>
<dbReference type="InterPro" id="IPR010982">
    <property type="entry name" value="Lambda_DNA-bd_dom_sf"/>
</dbReference>
<evidence type="ECO:0000313" key="4">
    <source>
        <dbReference type="Proteomes" id="UP001165293"/>
    </source>
</evidence>
<dbReference type="SMART" id="SM00530">
    <property type="entry name" value="HTH_XRE"/>
    <property type="match status" value="1"/>
</dbReference>
<dbReference type="Pfam" id="PF13560">
    <property type="entry name" value="HTH_31"/>
    <property type="match status" value="1"/>
</dbReference>
<dbReference type="InterPro" id="IPR001387">
    <property type="entry name" value="Cro/C1-type_HTH"/>
</dbReference>
<gene>
    <name evidence="3" type="ORF">LK996_04630</name>
</gene>
<reference evidence="3" key="1">
    <citation type="submission" date="2021-10" db="EMBL/GenBank/DDBJ databases">
        <authorList>
            <person name="Lyu M."/>
            <person name="Wang X."/>
            <person name="Meng X."/>
            <person name="Xu K."/>
        </authorList>
    </citation>
    <scope>NUCLEOTIDE SEQUENCE</scope>
    <source>
        <strain evidence="3">A6</strain>
    </source>
</reference>
<evidence type="ECO:0000256" key="1">
    <source>
        <dbReference type="SAM" id="MobiDB-lite"/>
    </source>
</evidence>
<sequence length="131" mass="13750">MPLATTLRLLAKARGMSATELATAIPRAGVDTVSAWMRGEKLPGKDQLDALARILGVPVGALLAELASTLDPARTQGEHDLLAAYRAMNTRQQGAVLEIARGLAGQASPRPRSPVSTPRKSASKSKPKTSK</sequence>
<name>A0ABS8JFI9_9GAMM</name>
<dbReference type="Proteomes" id="UP001165293">
    <property type="component" value="Unassembled WGS sequence"/>
</dbReference>
<dbReference type="SUPFAM" id="SSF47413">
    <property type="entry name" value="lambda repressor-like DNA-binding domains"/>
    <property type="match status" value="1"/>
</dbReference>
<feature type="compositionally biased region" description="Basic residues" evidence="1">
    <location>
        <begin position="121"/>
        <end position="131"/>
    </location>
</feature>
<feature type="domain" description="HTH cro/C1-type" evidence="2">
    <location>
        <begin position="7"/>
        <end position="62"/>
    </location>
</feature>
<dbReference type="RefSeq" id="WP_230525964.1">
    <property type="nucleotide sequence ID" value="NZ_JAJGAK010000001.1"/>
</dbReference>
<accession>A0ABS8JFI9</accession>
<dbReference type="CDD" id="cd00093">
    <property type="entry name" value="HTH_XRE"/>
    <property type="match status" value="1"/>
</dbReference>
<keyword evidence="4" id="KW-1185">Reference proteome</keyword>
<evidence type="ECO:0000313" key="3">
    <source>
        <dbReference type="EMBL" id="MCC8362356.1"/>
    </source>
</evidence>
<dbReference type="EMBL" id="JAJGAK010000001">
    <property type="protein sequence ID" value="MCC8362356.1"/>
    <property type="molecule type" value="Genomic_DNA"/>
</dbReference>
<comment type="caution">
    <text evidence="3">The sequence shown here is derived from an EMBL/GenBank/DDBJ whole genome shotgun (WGS) entry which is preliminary data.</text>
</comment>
<feature type="region of interest" description="Disordered" evidence="1">
    <location>
        <begin position="100"/>
        <end position="131"/>
    </location>
</feature>
<dbReference type="Gene3D" id="1.10.260.40">
    <property type="entry name" value="lambda repressor-like DNA-binding domains"/>
    <property type="match status" value="1"/>
</dbReference>
<organism evidence="3 4">
    <name type="scientific">Noviluteimonas lactosilytica</name>
    <dbReference type="NCBI Taxonomy" id="2888523"/>
    <lineage>
        <taxon>Bacteria</taxon>
        <taxon>Pseudomonadati</taxon>
        <taxon>Pseudomonadota</taxon>
        <taxon>Gammaproteobacteria</taxon>
        <taxon>Lysobacterales</taxon>
        <taxon>Lysobacteraceae</taxon>
        <taxon>Noviluteimonas</taxon>
    </lineage>
</organism>
<dbReference type="PROSITE" id="PS50943">
    <property type="entry name" value="HTH_CROC1"/>
    <property type="match status" value="1"/>
</dbReference>
<feature type="compositionally biased region" description="Low complexity" evidence="1">
    <location>
        <begin position="108"/>
        <end position="120"/>
    </location>
</feature>
<protein>
    <submittedName>
        <fullName evidence="3">Helix-turn-helix domain-containing protein</fullName>
    </submittedName>
</protein>
<evidence type="ECO:0000259" key="2">
    <source>
        <dbReference type="PROSITE" id="PS50943"/>
    </source>
</evidence>